<organism evidence="1 2">
    <name type="scientific">Dermatophagoides farinae</name>
    <name type="common">American house dust mite</name>
    <dbReference type="NCBI Taxonomy" id="6954"/>
    <lineage>
        <taxon>Eukaryota</taxon>
        <taxon>Metazoa</taxon>
        <taxon>Ecdysozoa</taxon>
        <taxon>Arthropoda</taxon>
        <taxon>Chelicerata</taxon>
        <taxon>Arachnida</taxon>
        <taxon>Acari</taxon>
        <taxon>Acariformes</taxon>
        <taxon>Sarcoptiformes</taxon>
        <taxon>Astigmata</taxon>
        <taxon>Psoroptidia</taxon>
        <taxon>Analgoidea</taxon>
        <taxon>Pyroglyphidae</taxon>
        <taxon>Dermatophagoidinae</taxon>
        <taxon>Dermatophagoides</taxon>
    </lineage>
</organism>
<gene>
    <name evidence="1" type="ORF">DERF_013208</name>
</gene>
<protein>
    <submittedName>
        <fullName evidence="1">Uncharacterized protein</fullName>
    </submittedName>
</protein>
<proteinExistence type="predicted"/>
<comment type="caution">
    <text evidence="1">The sequence shown here is derived from an EMBL/GenBank/DDBJ whole genome shotgun (WGS) entry which is preliminary data.</text>
</comment>
<keyword evidence="2" id="KW-1185">Reference proteome</keyword>
<evidence type="ECO:0000313" key="1">
    <source>
        <dbReference type="EMBL" id="KAH9497202.1"/>
    </source>
</evidence>
<dbReference type="EMBL" id="ASGP02000007">
    <property type="protein sequence ID" value="KAH9497202.1"/>
    <property type="molecule type" value="Genomic_DNA"/>
</dbReference>
<name>A0A922HLL1_DERFA</name>
<dbReference type="Proteomes" id="UP000790347">
    <property type="component" value="Unassembled WGS sequence"/>
</dbReference>
<evidence type="ECO:0000313" key="2">
    <source>
        <dbReference type="Proteomes" id="UP000790347"/>
    </source>
</evidence>
<dbReference type="AlphaFoldDB" id="A0A922HLL1"/>
<sequence length="89" mass="10087">MIIKYTQIFVIIKDTLKDKMKIFQVLFLLFAVLAMAFGEMHRFCGDHGDCKHVDKNNPEECCISGPLNGYHECLTNPSPGQKCPPLPVF</sequence>
<accession>A0A922HLL1</accession>
<reference evidence="1" key="2">
    <citation type="journal article" date="2022" name="Res Sq">
        <title>Comparative Genomics Reveals Insights into the Divergent Evolution of Astigmatic Mites and Household Pest Adaptations.</title>
        <authorList>
            <person name="Xiong Q."/>
            <person name="Wan A.T.-Y."/>
            <person name="Liu X.-Y."/>
            <person name="Fung C.S.-H."/>
            <person name="Xiao X."/>
            <person name="Malainual N."/>
            <person name="Hou J."/>
            <person name="Wang L."/>
            <person name="Wang M."/>
            <person name="Yang K."/>
            <person name="Cui Y."/>
            <person name="Leung E."/>
            <person name="Nong W."/>
            <person name="Shin S.-K."/>
            <person name="Au S."/>
            <person name="Jeong K.Y."/>
            <person name="Chew F.T."/>
            <person name="Hui J."/>
            <person name="Leung T.F."/>
            <person name="Tungtrongchitr A."/>
            <person name="Zhong N."/>
            <person name="Liu Z."/>
            <person name="Tsui S."/>
        </authorList>
    </citation>
    <scope>NUCLEOTIDE SEQUENCE</scope>
    <source>
        <strain evidence="1">Derf</strain>
        <tissue evidence="1">Whole organism</tissue>
    </source>
</reference>
<reference evidence="1" key="1">
    <citation type="submission" date="2013-05" db="EMBL/GenBank/DDBJ databases">
        <authorList>
            <person name="Yim A.K.Y."/>
            <person name="Chan T.F."/>
            <person name="Ji K.M."/>
            <person name="Liu X.Y."/>
            <person name="Zhou J.W."/>
            <person name="Li R.Q."/>
            <person name="Yang K.Y."/>
            <person name="Li J."/>
            <person name="Li M."/>
            <person name="Law P.T.W."/>
            <person name="Wu Y.L."/>
            <person name="Cai Z.L."/>
            <person name="Qin H."/>
            <person name="Bao Y."/>
            <person name="Leung R.K.K."/>
            <person name="Ng P.K.S."/>
            <person name="Zou J."/>
            <person name="Zhong X.J."/>
            <person name="Ran P.X."/>
            <person name="Zhong N.S."/>
            <person name="Liu Z.G."/>
            <person name="Tsui S.K.W."/>
        </authorList>
    </citation>
    <scope>NUCLEOTIDE SEQUENCE</scope>
    <source>
        <strain evidence="1">Derf</strain>
        <tissue evidence="1">Whole organism</tissue>
    </source>
</reference>